<dbReference type="CDD" id="cd00077">
    <property type="entry name" value="HDc"/>
    <property type="match status" value="1"/>
</dbReference>
<protein>
    <submittedName>
        <fullName evidence="2">HD domain-containing protein</fullName>
    </submittedName>
</protein>
<dbReference type="PROSITE" id="PS51832">
    <property type="entry name" value="HD_GYP"/>
    <property type="match status" value="1"/>
</dbReference>
<accession>A0A849I5Y9</accession>
<dbReference type="InterPro" id="IPR037522">
    <property type="entry name" value="HD_GYP_dom"/>
</dbReference>
<evidence type="ECO:0000313" key="2">
    <source>
        <dbReference type="EMBL" id="NNM71745.1"/>
    </source>
</evidence>
<dbReference type="SUPFAM" id="SSF52172">
    <property type="entry name" value="CheY-like"/>
    <property type="match status" value="1"/>
</dbReference>
<evidence type="ECO:0000313" key="3">
    <source>
        <dbReference type="Proteomes" id="UP000564885"/>
    </source>
</evidence>
<dbReference type="AlphaFoldDB" id="A0A849I5Y9"/>
<dbReference type="Proteomes" id="UP000564885">
    <property type="component" value="Unassembled WGS sequence"/>
</dbReference>
<dbReference type="GO" id="GO:0008081">
    <property type="term" value="F:phosphoric diester hydrolase activity"/>
    <property type="evidence" value="ECO:0007669"/>
    <property type="project" value="UniProtKB-ARBA"/>
</dbReference>
<dbReference type="EMBL" id="JABEPP010000001">
    <property type="protein sequence ID" value="NNM71745.1"/>
    <property type="molecule type" value="Genomic_DNA"/>
</dbReference>
<feature type="domain" description="HD-GYP" evidence="1">
    <location>
        <begin position="177"/>
        <end position="364"/>
    </location>
</feature>
<evidence type="ECO:0000259" key="1">
    <source>
        <dbReference type="PROSITE" id="PS51832"/>
    </source>
</evidence>
<organism evidence="2 3">
    <name type="scientific">Enterovirga aerilata</name>
    <dbReference type="NCBI Taxonomy" id="2730920"/>
    <lineage>
        <taxon>Bacteria</taxon>
        <taxon>Pseudomonadati</taxon>
        <taxon>Pseudomonadota</taxon>
        <taxon>Alphaproteobacteria</taxon>
        <taxon>Hyphomicrobiales</taxon>
        <taxon>Methylobacteriaceae</taxon>
        <taxon>Enterovirga</taxon>
    </lineage>
</organism>
<dbReference type="PANTHER" id="PTHR43155">
    <property type="entry name" value="CYCLIC DI-GMP PHOSPHODIESTERASE PA4108-RELATED"/>
    <property type="match status" value="1"/>
</dbReference>
<dbReference type="PANTHER" id="PTHR43155:SF2">
    <property type="entry name" value="CYCLIC DI-GMP PHOSPHODIESTERASE PA4108"/>
    <property type="match status" value="1"/>
</dbReference>
<proteinExistence type="predicted"/>
<dbReference type="Pfam" id="PF13487">
    <property type="entry name" value="HD_5"/>
    <property type="match status" value="1"/>
</dbReference>
<dbReference type="RefSeq" id="WP_171217168.1">
    <property type="nucleotide sequence ID" value="NZ_JABEPP010000001.1"/>
</dbReference>
<sequence length="364" mass="40244">MIAAEAQDRTRILLLVFERPEASQGLARLLANIAMVRAVHVSELERHRAVPAVAVVCDFNVNSGRSFRAVQAELARPEYRHVPRMVVMDKGKALGIVEAGALGVTGTISRPFDAEAILGRFRSLFASSFERDIAELDGPLRSGVSSAHSVVAKMFERLPAGDRITLDDIAVQEEPTIEALREASLRGWLDAVRRHHSQSYRHCLSVTGVAVSFAQHLGMSHADQRRVARAAIMHDVGKTHLPLTILDKPGSLTEDEIALVREHPRLGFRSLIETGEQFARDTLQVVLHHHEMLDGSGYPHGLAGREIPDLVRIVTVADVFSAMIEDRPYRRPMSRAKAYEALLGMEGRLDPDLVQAFRPVALHN</sequence>
<keyword evidence="3" id="KW-1185">Reference proteome</keyword>
<dbReference type="InterPro" id="IPR003607">
    <property type="entry name" value="HD/PDEase_dom"/>
</dbReference>
<gene>
    <name evidence="2" type="ORF">HJG44_04945</name>
</gene>
<dbReference type="InterPro" id="IPR011006">
    <property type="entry name" value="CheY-like_superfamily"/>
</dbReference>
<dbReference type="Gene3D" id="1.10.3210.10">
    <property type="entry name" value="Hypothetical protein af1432"/>
    <property type="match status" value="1"/>
</dbReference>
<dbReference type="SMART" id="SM00471">
    <property type="entry name" value="HDc"/>
    <property type="match status" value="1"/>
</dbReference>
<name>A0A849I5Y9_9HYPH</name>
<reference evidence="2 3" key="1">
    <citation type="submission" date="2020-04" db="EMBL/GenBank/DDBJ databases">
        <title>Enterovirga sp. isolate from soil.</title>
        <authorList>
            <person name="Chea S."/>
            <person name="Kim D.-U."/>
        </authorList>
    </citation>
    <scope>NUCLEOTIDE SEQUENCE [LARGE SCALE GENOMIC DNA]</scope>
    <source>
        <strain evidence="2 3">DB1703</strain>
    </source>
</reference>
<comment type="caution">
    <text evidence="2">The sequence shown here is derived from an EMBL/GenBank/DDBJ whole genome shotgun (WGS) entry which is preliminary data.</text>
</comment>
<dbReference type="SUPFAM" id="SSF109604">
    <property type="entry name" value="HD-domain/PDEase-like"/>
    <property type="match status" value="1"/>
</dbReference>